<protein>
    <submittedName>
        <fullName evidence="6">KAD7 kinase</fullName>
    </submittedName>
</protein>
<feature type="non-terminal residue" evidence="6">
    <location>
        <position position="688"/>
    </location>
</feature>
<dbReference type="InterPro" id="IPR047499">
    <property type="entry name" value="DD_AK7"/>
</dbReference>
<dbReference type="CDD" id="cd22967">
    <property type="entry name" value="DD_AK7"/>
    <property type="match status" value="1"/>
</dbReference>
<dbReference type="InterPro" id="IPR036291">
    <property type="entry name" value="NAD(P)-bd_dom_sf"/>
</dbReference>
<dbReference type="Gene3D" id="3.40.50.720">
    <property type="entry name" value="NAD(P)-binding Rossmann-like Domain"/>
    <property type="match status" value="1"/>
</dbReference>
<evidence type="ECO:0000256" key="4">
    <source>
        <dbReference type="SAM" id="Coils"/>
    </source>
</evidence>
<dbReference type="EMBL" id="VZSZ01009127">
    <property type="protein sequence ID" value="NXA27298.1"/>
    <property type="molecule type" value="Genomic_DNA"/>
</dbReference>
<keyword evidence="4" id="KW-0175">Coiled coil</keyword>
<evidence type="ECO:0000256" key="5">
    <source>
        <dbReference type="SAM" id="MobiDB-lite"/>
    </source>
</evidence>
<reference evidence="6 7" key="1">
    <citation type="submission" date="2019-09" db="EMBL/GenBank/DDBJ databases">
        <title>Bird 10,000 Genomes (B10K) Project - Family phase.</title>
        <authorList>
            <person name="Zhang G."/>
        </authorList>
    </citation>
    <scope>NUCLEOTIDE SEQUENCE [LARGE SCALE GENOMIC DNA]</scope>
    <source>
        <strain evidence="6">B10K-DU-030-25</strain>
    </source>
</reference>
<evidence type="ECO:0000313" key="6">
    <source>
        <dbReference type="EMBL" id="NXA27298.1"/>
    </source>
</evidence>
<feature type="coiled-coil region" evidence="4">
    <location>
        <begin position="589"/>
        <end position="620"/>
    </location>
</feature>
<feature type="region of interest" description="Disordered" evidence="5">
    <location>
        <begin position="14"/>
        <end position="34"/>
    </location>
</feature>
<dbReference type="AlphaFoldDB" id="A0A7K7UE83"/>
<dbReference type="Pfam" id="PF05186">
    <property type="entry name" value="Dpy-30"/>
    <property type="match status" value="1"/>
</dbReference>
<dbReference type="InterPro" id="IPR000850">
    <property type="entry name" value="Adenylat/UMP-CMP_kin"/>
</dbReference>
<dbReference type="PANTHER" id="PTHR23359">
    <property type="entry name" value="NUCLEOTIDE KINASE"/>
    <property type="match status" value="1"/>
</dbReference>
<evidence type="ECO:0000313" key="7">
    <source>
        <dbReference type="Proteomes" id="UP000587655"/>
    </source>
</evidence>
<name>A0A7K7UE83_9CHAR</name>
<keyword evidence="2" id="KW-0547">Nucleotide-binding</keyword>
<dbReference type="InterPro" id="IPR007858">
    <property type="entry name" value="Dpy-30_motif"/>
</dbReference>
<dbReference type="GO" id="GO:0019205">
    <property type="term" value="F:nucleobase-containing compound kinase activity"/>
    <property type="evidence" value="ECO:0007669"/>
    <property type="project" value="InterPro"/>
</dbReference>
<dbReference type="InterPro" id="IPR027417">
    <property type="entry name" value="P-loop_NTPase"/>
</dbReference>
<dbReference type="GO" id="GO:0006139">
    <property type="term" value="P:nucleobase-containing compound metabolic process"/>
    <property type="evidence" value="ECO:0007669"/>
    <property type="project" value="InterPro"/>
</dbReference>
<keyword evidence="7" id="KW-1185">Reference proteome</keyword>
<feature type="region of interest" description="Disordered" evidence="5">
    <location>
        <begin position="383"/>
        <end position="402"/>
    </location>
</feature>
<dbReference type="Gene3D" id="1.20.890.10">
    <property type="entry name" value="cAMP-dependent protein kinase regulatory subunit, dimerization-anchoring domain"/>
    <property type="match status" value="1"/>
</dbReference>
<dbReference type="Proteomes" id="UP000587655">
    <property type="component" value="Unassembled WGS sequence"/>
</dbReference>
<keyword evidence="3 6" id="KW-0418">Kinase</keyword>
<dbReference type="SUPFAM" id="SSF52540">
    <property type="entry name" value="P-loop containing nucleoside triphosphate hydrolases"/>
    <property type="match status" value="1"/>
</dbReference>
<evidence type="ECO:0000256" key="2">
    <source>
        <dbReference type="ARBA" id="ARBA00022741"/>
    </source>
</evidence>
<comment type="caution">
    <text evidence="6">The sequence shown here is derived from an EMBL/GenBank/DDBJ whole genome shotgun (WGS) entry which is preliminary data.</text>
</comment>
<dbReference type="Gene3D" id="3.40.50.300">
    <property type="entry name" value="P-loop containing nucleotide triphosphate hydrolases"/>
    <property type="match status" value="1"/>
</dbReference>
<dbReference type="SUPFAM" id="SSF51735">
    <property type="entry name" value="NAD(P)-binding Rossmann-fold domains"/>
    <property type="match status" value="1"/>
</dbReference>
<feature type="compositionally biased region" description="Acidic residues" evidence="5">
    <location>
        <begin position="383"/>
        <end position="399"/>
    </location>
</feature>
<keyword evidence="1" id="KW-0808">Transferase</keyword>
<dbReference type="CDD" id="cd01428">
    <property type="entry name" value="ADK"/>
    <property type="match status" value="1"/>
</dbReference>
<gene>
    <name evidence="6" type="primary">Ak7</name>
    <name evidence="6" type="ORF">IBISTR_R03911</name>
</gene>
<feature type="compositionally biased region" description="Acidic residues" evidence="5">
    <location>
        <begin position="15"/>
        <end position="25"/>
    </location>
</feature>
<proteinExistence type="predicted"/>
<feature type="non-terminal residue" evidence="6">
    <location>
        <position position="1"/>
    </location>
</feature>
<dbReference type="GO" id="GO:0016887">
    <property type="term" value="F:ATP hydrolysis activity"/>
    <property type="evidence" value="ECO:0007669"/>
    <property type="project" value="InterPro"/>
</dbReference>
<organism evidence="6 7">
    <name type="scientific">Ibidorhyncha struthersii</name>
    <dbReference type="NCBI Taxonomy" id="425643"/>
    <lineage>
        <taxon>Eukaryota</taxon>
        <taxon>Metazoa</taxon>
        <taxon>Chordata</taxon>
        <taxon>Craniata</taxon>
        <taxon>Vertebrata</taxon>
        <taxon>Euteleostomi</taxon>
        <taxon>Archelosauria</taxon>
        <taxon>Archosauria</taxon>
        <taxon>Dinosauria</taxon>
        <taxon>Saurischia</taxon>
        <taxon>Theropoda</taxon>
        <taxon>Coelurosauria</taxon>
        <taxon>Aves</taxon>
        <taxon>Neognathae</taxon>
        <taxon>Neoaves</taxon>
        <taxon>Charadriiformes</taxon>
        <taxon>Charadriidae</taxon>
        <taxon>Ibidorhyncha</taxon>
    </lineage>
</organism>
<accession>A0A7K7UE83</accession>
<evidence type="ECO:0000256" key="3">
    <source>
        <dbReference type="ARBA" id="ARBA00022777"/>
    </source>
</evidence>
<dbReference type="GO" id="GO:0005524">
    <property type="term" value="F:ATP binding"/>
    <property type="evidence" value="ECO:0007669"/>
    <property type="project" value="InterPro"/>
</dbReference>
<dbReference type="Pfam" id="PF13207">
    <property type="entry name" value="AAA_17"/>
    <property type="match status" value="1"/>
</dbReference>
<evidence type="ECO:0000256" key="1">
    <source>
        <dbReference type="ARBA" id="ARBA00022679"/>
    </source>
</evidence>
<dbReference type="Pfam" id="PF00406">
    <property type="entry name" value="ADK"/>
    <property type="match status" value="1"/>
</dbReference>
<sequence length="688" mass="78881">QYLSRCVVGASLESIGEEEEEEDENNSVAEVSSRPKEGVYQVVGTLSKPESTKPHFAEETYAVSSREELLSHLLECEIVLYNITEDANQIEEATWAASALHMEIEHFATPKLFILISTIMSWAKSKPPDPEDPEIPFTDEDYRRRKSHPNFIDHINAEKLVLKLGKTNKHKFSTYVVASGHQYGAGEGLLHYFFKIGWLSETPAIPVFGDGNNFIPTIHVLDLAAVLQNIADHRPRSHYILAVDVSMHTLQELIKCISKNIGPGKIEKIPKENAFLSKELTQMHLDMLLVNLRMESMFLKEAFNIKWVAEAGLVQNIGQIVKEYKQSRGLLPLKVCIHGPPGVGKSTIAEELCKHYKLHHIKINDVISETIANLEKIVVPEELDSDSVGEEGEDDEEEEGKNVDAAQQLLAGIKESMEQNAGRLDDQYVVKFVKDKLKSMPCRNQGYVLDGFPETYDQAKDLFNRKIEEKQEYMSADDVFFFTEFVISLTASDKFLINRIINLPESVVAGTHYTQDRFLQSLNLFRELNTEDETVLNYFDELEIHPQFIDVAKYEDPENRFIVKEIIKEIGEPRNYGLTDEEKENLERKAAEECLVKEAQEKAERERKEAEERAERMANWEEWNKHLEEVKRQEQELLEAQSIPLRNYLMKNVMPTLMQGINECCRIRPDDPVDFLAEYLFKNSPDVE</sequence>